<keyword evidence="1" id="KW-0812">Transmembrane</keyword>
<proteinExistence type="predicted"/>
<keyword evidence="1" id="KW-0472">Membrane</keyword>
<evidence type="ECO:0000313" key="3">
    <source>
        <dbReference type="Proteomes" id="UP001501666"/>
    </source>
</evidence>
<dbReference type="Proteomes" id="UP001501666">
    <property type="component" value="Unassembled WGS sequence"/>
</dbReference>
<gene>
    <name evidence="2" type="ORF">GCM10010412_089480</name>
</gene>
<name>A0ABN3T8Q3_9ACTN</name>
<feature type="transmembrane region" description="Helical" evidence="1">
    <location>
        <begin position="45"/>
        <end position="65"/>
    </location>
</feature>
<keyword evidence="1" id="KW-1133">Transmembrane helix</keyword>
<feature type="transmembrane region" description="Helical" evidence="1">
    <location>
        <begin position="12"/>
        <end position="30"/>
    </location>
</feature>
<evidence type="ECO:0000256" key="1">
    <source>
        <dbReference type="SAM" id="Phobius"/>
    </source>
</evidence>
<organism evidence="2 3">
    <name type="scientific">Nonomuraea recticatena</name>
    <dbReference type="NCBI Taxonomy" id="46178"/>
    <lineage>
        <taxon>Bacteria</taxon>
        <taxon>Bacillati</taxon>
        <taxon>Actinomycetota</taxon>
        <taxon>Actinomycetes</taxon>
        <taxon>Streptosporangiales</taxon>
        <taxon>Streptosporangiaceae</taxon>
        <taxon>Nonomuraea</taxon>
    </lineage>
</organism>
<evidence type="ECO:0000313" key="2">
    <source>
        <dbReference type="EMBL" id="GAA2696052.1"/>
    </source>
</evidence>
<reference evidence="2 3" key="1">
    <citation type="journal article" date="2019" name="Int. J. Syst. Evol. Microbiol.">
        <title>The Global Catalogue of Microorganisms (GCM) 10K type strain sequencing project: providing services to taxonomists for standard genome sequencing and annotation.</title>
        <authorList>
            <consortium name="The Broad Institute Genomics Platform"/>
            <consortium name="The Broad Institute Genome Sequencing Center for Infectious Disease"/>
            <person name="Wu L."/>
            <person name="Ma J."/>
        </authorList>
    </citation>
    <scope>NUCLEOTIDE SEQUENCE [LARGE SCALE GENOMIC DNA]</scope>
    <source>
        <strain evidence="2 3">JCM 6835</strain>
    </source>
</reference>
<keyword evidence="3" id="KW-1185">Reference proteome</keyword>
<dbReference type="EMBL" id="BAAATE010000042">
    <property type="protein sequence ID" value="GAA2696052.1"/>
    <property type="molecule type" value="Genomic_DNA"/>
</dbReference>
<accession>A0ABN3T8Q3</accession>
<protein>
    <submittedName>
        <fullName evidence="2">Uncharacterized protein</fullName>
    </submittedName>
</protein>
<sequence>MKGFLDITGTILLIQGVGGLINTVLGWWGWAHGLLLVNRLPFLEGYEVFACIALGVLGFALLAAGDSMKKKKEAS</sequence>
<comment type="caution">
    <text evidence="2">The sequence shown here is derived from an EMBL/GenBank/DDBJ whole genome shotgun (WGS) entry which is preliminary data.</text>
</comment>
<dbReference type="RefSeq" id="WP_346155662.1">
    <property type="nucleotide sequence ID" value="NZ_BAAATE010000042.1"/>
</dbReference>